<evidence type="ECO:0000256" key="1">
    <source>
        <dbReference type="ARBA" id="ARBA00022676"/>
    </source>
</evidence>
<protein>
    <submittedName>
        <fullName evidence="4">Glycosyltransferase family 4 protein</fullName>
    </submittedName>
</protein>
<dbReference type="Gene3D" id="3.40.50.2000">
    <property type="entry name" value="Glycogen Phosphorylase B"/>
    <property type="match status" value="2"/>
</dbReference>
<dbReference type="GO" id="GO:0016757">
    <property type="term" value="F:glycosyltransferase activity"/>
    <property type="evidence" value="ECO:0007669"/>
    <property type="project" value="UniProtKB-KW"/>
</dbReference>
<dbReference type="AlphaFoldDB" id="A0A846WHP0"/>
<evidence type="ECO:0000313" key="4">
    <source>
        <dbReference type="EMBL" id="NKY00423.1"/>
    </source>
</evidence>
<evidence type="ECO:0000259" key="3">
    <source>
        <dbReference type="Pfam" id="PF13439"/>
    </source>
</evidence>
<comment type="caution">
    <text evidence="4">The sequence shown here is derived from an EMBL/GenBank/DDBJ whole genome shotgun (WGS) entry which is preliminary data.</text>
</comment>
<reference evidence="4 5" key="1">
    <citation type="submission" date="2020-04" db="EMBL/GenBank/DDBJ databases">
        <title>MicrobeNet Type strains.</title>
        <authorList>
            <person name="Nicholson A.C."/>
        </authorList>
    </citation>
    <scope>NUCLEOTIDE SEQUENCE [LARGE SCALE GENOMIC DNA]</scope>
    <source>
        <strain evidence="4 5">ATCC BAA-14</strain>
    </source>
</reference>
<feature type="domain" description="Glycosyltransferase subfamily 4-like N-terminal" evidence="3">
    <location>
        <begin position="54"/>
        <end position="171"/>
    </location>
</feature>
<sequence>MDKLLDGVVDAGADFEIYWPMRADCSVVPRSSRVNVVRGSLPMMDLSLADGSQVVLFLKRLNIFQRHDAAFVRWCYRYRPYIVLVEEHQRFTLWMMVCFLRFFGCKVVMHLHNTRRHSFADSLGDRVDEVLLGVALRRCDAVVVHDQRSANIVSSRYRAPHCSIVPHGVDSRKFAELRPRDLRSVLFFGEYRKNKGLAVLVDAMCRLSDESFDCELIVAGRVLQEDRDEVVDLLSRVSSVRWIDRFIEDSELDDLFSGCGAVVLPYVDFEAQSGILHLAIAYGLPVVVSDVGGMRGVVEASDIGLVVGAADASALSAAIRQVLSPEVNARCRSAARMLAGQLSWANAGRSISSLCVSCCSKEG</sequence>
<dbReference type="PANTHER" id="PTHR46401">
    <property type="entry name" value="GLYCOSYLTRANSFERASE WBBK-RELATED"/>
    <property type="match status" value="1"/>
</dbReference>
<accession>A0A846WHP0</accession>
<dbReference type="Pfam" id="PF13439">
    <property type="entry name" value="Glyco_transf_4"/>
    <property type="match status" value="1"/>
</dbReference>
<dbReference type="Proteomes" id="UP000563898">
    <property type="component" value="Unassembled WGS sequence"/>
</dbReference>
<name>A0A846WHP0_9ACTN</name>
<keyword evidence="1" id="KW-0328">Glycosyltransferase</keyword>
<dbReference type="CDD" id="cd03801">
    <property type="entry name" value="GT4_PimA-like"/>
    <property type="match status" value="1"/>
</dbReference>
<proteinExistence type="predicted"/>
<gene>
    <name evidence="4" type="ORF">HGA05_02365</name>
</gene>
<evidence type="ECO:0000256" key="2">
    <source>
        <dbReference type="ARBA" id="ARBA00022679"/>
    </source>
</evidence>
<dbReference type="SUPFAM" id="SSF53756">
    <property type="entry name" value="UDP-Glycosyltransferase/glycogen phosphorylase"/>
    <property type="match status" value="1"/>
</dbReference>
<dbReference type="EMBL" id="JAAXPC010000001">
    <property type="protein sequence ID" value="NKY00423.1"/>
    <property type="molecule type" value="Genomic_DNA"/>
</dbReference>
<evidence type="ECO:0000313" key="5">
    <source>
        <dbReference type="Proteomes" id="UP000563898"/>
    </source>
</evidence>
<keyword evidence="2 4" id="KW-0808">Transferase</keyword>
<dbReference type="GO" id="GO:0009103">
    <property type="term" value="P:lipopolysaccharide biosynthetic process"/>
    <property type="evidence" value="ECO:0007669"/>
    <property type="project" value="TreeGrafter"/>
</dbReference>
<dbReference type="InterPro" id="IPR028098">
    <property type="entry name" value="Glyco_trans_4-like_N"/>
</dbReference>
<dbReference type="Pfam" id="PF13692">
    <property type="entry name" value="Glyco_trans_1_4"/>
    <property type="match status" value="1"/>
</dbReference>
<dbReference type="PANTHER" id="PTHR46401:SF2">
    <property type="entry name" value="GLYCOSYLTRANSFERASE WBBK-RELATED"/>
    <property type="match status" value="1"/>
</dbReference>
<organism evidence="4 5">
    <name type="scientific">Gordonia polyisoprenivorans</name>
    <dbReference type="NCBI Taxonomy" id="84595"/>
    <lineage>
        <taxon>Bacteria</taxon>
        <taxon>Bacillati</taxon>
        <taxon>Actinomycetota</taxon>
        <taxon>Actinomycetes</taxon>
        <taxon>Mycobacteriales</taxon>
        <taxon>Gordoniaceae</taxon>
        <taxon>Gordonia</taxon>
    </lineage>
</organism>